<evidence type="ECO:0000313" key="4">
    <source>
        <dbReference type="Proteomes" id="UP000298277"/>
    </source>
</evidence>
<dbReference type="Proteomes" id="UP000298277">
    <property type="component" value="Unassembled WGS sequence"/>
</dbReference>
<keyword evidence="1" id="KW-1133">Transmembrane helix</keyword>
<dbReference type="RefSeq" id="WP_135592581.1">
    <property type="nucleotide sequence ID" value="NZ_RQEZ01000107.1"/>
</dbReference>
<dbReference type="AlphaFoldDB" id="A0A5F1YSG2"/>
<dbReference type="Pfam" id="PF07603">
    <property type="entry name" value="Lcl_C"/>
    <property type="match status" value="1"/>
</dbReference>
<evidence type="ECO:0000313" key="3">
    <source>
        <dbReference type="EMBL" id="TGK35562.1"/>
    </source>
</evidence>
<accession>A0A5F1YSG2</accession>
<dbReference type="EMBL" id="RQFA01000028">
    <property type="protein sequence ID" value="TGK35562.1"/>
    <property type="molecule type" value="Genomic_DNA"/>
</dbReference>
<name>A0A5F1YSG2_9LEPT</name>
<dbReference type="OrthoDB" id="343463at2"/>
<dbReference type="PANTHER" id="PTHR35812:SF1">
    <property type="entry name" value="LIPOPROTEIN"/>
    <property type="match status" value="1"/>
</dbReference>
<protein>
    <submittedName>
        <fullName evidence="3">DUF1566 domain-containing protein</fullName>
    </submittedName>
</protein>
<dbReference type="InterPro" id="IPR011460">
    <property type="entry name" value="Lcl_C"/>
</dbReference>
<proteinExistence type="predicted"/>
<feature type="transmembrane region" description="Helical" evidence="1">
    <location>
        <begin position="13"/>
        <end position="32"/>
    </location>
</feature>
<comment type="caution">
    <text evidence="3">The sequence shown here is derived from an EMBL/GenBank/DDBJ whole genome shotgun (WGS) entry which is preliminary data.</text>
</comment>
<dbReference type="PANTHER" id="PTHR35812">
    <property type="entry name" value="LIPOPROTEIN"/>
    <property type="match status" value="1"/>
</dbReference>
<evidence type="ECO:0000259" key="2">
    <source>
        <dbReference type="Pfam" id="PF07603"/>
    </source>
</evidence>
<sequence>MNHFAYQRQHSKLIFYANYFGLLLIFFTMGCLHKSNKKPFFFLFPGFEMEDSIPSSPPTSTVAAVVPAVQWNSSETSYVSANTGAVNYQDITWSSNVSGDYTLRLNATSCTDGTVLAQGPVVKSTSMTHRIQADDGVNPLTMGSNRMFVCIHKSQSQTLLAKKEFEIVRDETPPSSLTFTPGTGVYGSAVPNIAISCSDLGGSGCYKIAYRTGGSDPGIAADGTPDANSVLYTNSFSVPDAATTAVKAIAVDVAGNVGSVSSASTYTVNTAHPNVTINSISTLYLKAIAGSSTLKFLSNMAGTFSIRKNSTNCTNGTVLLSGPIAANTLKTTTLTSTMFSPDGNYTVHVCVAASVTGNIGYTTYTITKDSVLPTITSITPTPGTMNLSVNQRYFTFKFSKDMDVNYQTTAKPGIYYFTDPTLVGVSGFSLLGAKGEWLDARTYRADLKSKLPELFLFELSVIQFRDIAGNSASGAGALRYGTAANPDPIRISDTGQTDCSDAAGNTLADCSNSGQDGETTGAFSGLQFPAPIHASYPNDIVSFDTRTGLAWKTCLEGFTWTGATCVLVCPQDQRWDGTACISVTGYPYKTWTESWKECSALNAENSGNGFAGKTTWRLPYISEYYSILNYGGATGDDAIPEAYFPGLLRNNYQRYWTGTLTAHINATTVTGTMLSLSNGPVDPTNSTTYYSAGAWAISVFGGVTQPGPNKTKYISDYTFLSYNYTSQCVAD</sequence>
<dbReference type="InterPro" id="IPR026876">
    <property type="entry name" value="Fn3_assoc_repeat"/>
</dbReference>
<gene>
    <name evidence="3" type="ORF">EHQ17_06460</name>
</gene>
<keyword evidence="4" id="KW-1185">Reference proteome</keyword>
<keyword evidence="1" id="KW-0812">Transmembrane</keyword>
<feature type="domain" description="Lcl C-terminal" evidence="2">
    <location>
        <begin position="544"/>
        <end position="687"/>
    </location>
</feature>
<dbReference type="Pfam" id="PF13287">
    <property type="entry name" value="Fn3_assoc"/>
    <property type="match status" value="1"/>
</dbReference>
<organism evidence="3 4">
    <name type="scientific">Leptospira gomenensis</name>
    <dbReference type="NCBI Taxonomy" id="2484974"/>
    <lineage>
        <taxon>Bacteria</taxon>
        <taxon>Pseudomonadati</taxon>
        <taxon>Spirochaetota</taxon>
        <taxon>Spirochaetia</taxon>
        <taxon>Leptospirales</taxon>
        <taxon>Leptospiraceae</taxon>
        <taxon>Leptospira</taxon>
    </lineage>
</organism>
<evidence type="ECO:0000256" key="1">
    <source>
        <dbReference type="SAM" id="Phobius"/>
    </source>
</evidence>
<keyword evidence="1" id="KW-0472">Membrane</keyword>
<reference evidence="3" key="1">
    <citation type="journal article" date="2019" name="PLoS Negl. Trop. Dis.">
        <title>Revisiting the worldwide diversity of Leptospira species in the environment.</title>
        <authorList>
            <person name="Vincent A.T."/>
            <person name="Schiettekatte O."/>
            <person name="Bourhy P."/>
            <person name="Veyrier F.J."/>
            <person name="Picardeau M."/>
        </authorList>
    </citation>
    <scope>NUCLEOTIDE SEQUENCE [LARGE SCALE GENOMIC DNA]</scope>
    <source>
        <strain evidence="3">201800299</strain>
    </source>
</reference>